<comment type="caution">
    <text evidence="2">The sequence shown here is derived from an EMBL/GenBank/DDBJ whole genome shotgun (WGS) entry which is preliminary data.</text>
</comment>
<evidence type="ECO:0000256" key="1">
    <source>
        <dbReference type="SAM" id="MobiDB-lite"/>
    </source>
</evidence>
<gene>
    <name evidence="2" type="ORF">NDU88_009318</name>
</gene>
<evidence type="ECO:0000313" key="2">
    <source>
        <dbReference type="EMBL" id="KAJ1130974.1"/>
    </source>
</evidence>
<keyword evidence="3" id="KW-1185">Reference proteome</keyword>
<dbReference type="EMBL" id="JANPWB010000011">
    <property type="protein sequence ID" value="KAJ1130974.1"/>
    <property type="molecule type" value="Genomic_DNA"/>
</dbReference>
<protein>
    <submittedName>
        <fullName evidence="2">Uncharacterized protein</fullName>
    </submittedName>
</protein>
<name>A0AAV7PUV4_PLEWA</name>
<accession>A0AAV7PUV4</accession>
<organism evidence="2 3">
    <name type="scientific">Pleurodeles waltl</name>
    <name type="common">Iberian ribbed newt</name>
    <dbReference type="NCBI Taxonomy" id="8319"/>
    <lineage>
        <taxon>Eukaryota</taxon>
        <taxon>Metazoa</taxon>
        <taxon>Chordata</taxon>
        <taxon>Craniata</taxon>
        <taxon>Vertebrata</taxon>
        <taxon>Euteleostomi</taxon>
        <taxon>Amphibia</taxon>
        <taxon>Batrachia</taxon>
        <taxon>Caudata</taxon>
        <taxon>Salamandroidea</taxon>
        <taxon>Salamandridae</taxon>
        <taxon>Pleurodelinae</taxon>
        <taxon>Pleurodeles</taxon>
    </lineage>
</organism>
<dbReference type="AlphaFoldDB" id="A0AAV7PUV4"/>
<feature type="compositionally biased region" description="Polar residues" evidence="1">
    <location>
        <begin position="1"/>
        <end position="13"/>
    </location>
</feature>
<dbReference type="Proteomes" id="UP001066276">
    <property type="component" value="Chromosome 7"/>
</dbReference>
<sequence>MGPWLLSSQSQTKAPDEEPVPSVESHHKSSAVRGVTLGASSEWWESESTEWDRQSDSPPLTSSTEFACFSDATASKAACRNDPPRYRHTSTQACRRLQRQTSLRLALQIGCRSGPPVTAPVGPIDSIGLPQAFSTAISRHRPPAGLFKKDKYRAQMERDDYASAIVADPLQPSHS</sequence>
<evidence type="ECO:0000313" key="3">
    <source>
        <dbReference type="Proteomes" id="UP001066276"/>
    </source>
</evidence>
<proteinExistence type="predicted"/>
<feature type="region of interest" description="Disordered" evidence="1">
    <location>
        <begin position="1"/>
        <end position="64"/>
    </location>
</feature>
<reference evidence="2" key="1">
    <citation type="journal article" date="2022" name="bioRxiv">
        <title>Sequencing and chromosome-scale assembly of the giantPleurodeles waltlgenome.</title>
        <authorList>
            <person name="Brown T."/>
            <person name="Elewa A."/>
            <person name="Iarovenko S."/>
            <person name="Subramanian E."/>
            <person name="Araus A.J."/>
            <person name="Petzold A."/>
            <person name="Susuki M."/>
            <person name="Suzuki K.-i.T."/>
            <person name="Hayashi T."/>
            <person name="Toyoda A."/>
            <person name="Oliveira C."/>
            <person name="Osipova E."/>
            <person name="Leigh N.D."/>
            <person name="Simon A."/>
            <person name="Yun M.H."/>
        </authorList>
    </citation>
    <scope>NUCLEOTIDE SEQUENCE</scope>
    <source>
        <strain evidence="2">20211129_DDA</strain>
        <tissue evidence="2">Liver</tissue>
    </source>
</reference>